<reference evidence="3" key="1">
    <citation type="submission" date="2008-01" db="EMBL/GenBank/DDBJ databases">
        <title>Complete sequence of Thermoanaerobacter pseudethanolicus 39E.</title>
        <authorList>
            <person name="Copeland A."/>
            <person name="Lucas S."/>
            <person name="Lapidus A."/>
            <person name="Barry K."/>
            <person name="Glavina del Rio T."/>
            <person name="Dalin E."/>
            <person name="Tice H."/>
            <person name="Pitluck S."/>
            <person name="Bruce D."/>
            <person name="Goodwin L."/>
            <person name="Saunders E."/>
            <person name="Brettin T."/>
            <person name="Detter J.C."/>
            <person name="Han C."/>
            <person name="Schmutz J."/>
            <person name="Larimer F."/>
            <person name="Land M."/>
            <person name="Hauser L."/>
            <person name="Kyrpides N."/>
            <person name="Lykidis A."/>
            <person name="Hemme C."/>
            <person name="Fields M.W."/>
            <person name="He Z."/>
            <person name="Zhou J."/>
            <person name="Richardson P."/>
        </authorList>
    </citation>
    <scope>NUCLEOTIDE SEQUENCE [LARGE SCALE GENOMIC DNA]</scope>
    <source>
        <strain evidence="3">ATCC 33223 / DSM 2355 / 39E</strain>
    </source>
</reference>
<proteinExistence type="predicted"/>
<dbReference type="InterPro" id="IPR010001">
    <property type="entry name" value="BofA"/>
</dbReference>
<dbReference type="KEGG" id="tpd:Teth39_0968"/>
<dbReference type="HOGENOM" id="CLU_167355_2_1_9"/>
<protein>
    <submittedName>
        <fullName evidence="2">SigmaK-factor processing regulatory BofA</fullName>
    </submittedName>
</protein>
<dbReference type="AlphaFoldDB" id="B0K910"/>
<keyword evidence="1" id="KW-1133">Transmembrane helix</keyword>
<name>B0K910_THEP3</name>
<evidence type="ECO:0000313" key="3">
    <source>
        <dbReference type="Proteomes" id="UP000002156"/>
    </source>
</evidence>
<feature type="transmembrane region" description="Helical" evidence="1">
    <location>
        <begin position="6"/>
        <end position="23"/>
    </location>
</feature>
<dbReference type="STRING" id="340099.Teth39_0968"/>
<accession>B0K910</accession>
<dbReference type="eggNOG" id="ENOG5032ZJ8">
    <property type="taxonomic scope" value="Bacteria"/>
</dbReference>
<dbReference type="RefSeq" id="WP_009052278.1">
    <property type="nucleotide sequence ID" value="NC_010321.1"/>
</dbReference>
<evidence type="ECO:0000313" key="2">
    <source>
        <dbReference type="EMBL" id="ABY94623.1"/>
    </source>
</evidence>
<keyword evidence="1" id="KW-0812">Transmembrane</keyword>
<dbReference type="EMBL" id="CP000924">
    <property type="protein sequence ID" value="ABY94623.1"/>
    <property type="molecule type" value="Genomic_DNA"/>
</dbReference>
<dbReference type="NCBIfam" id="TIGR02862">
    <property type="entry name" value="spore_BofA"/>
    <property type="match status" value="1"/>
</dbReference>
<gene>
    <name evidence="2" type="ordered locus">Teth39_0968</name>
</gene>
<dbReference type="Proteomes" id="UP000002156">
    <property type="component" value="Chromosome"/>
</dbReference>
<feature type="transmembrane region" description="Helical" evidence="1">
    <location>
        <begin position="35"/>
        <end position="57"/>
    </location>
</feature>
<evidence type="ECO:0000256" key="1">
    <source>
        <dbReference type="SAM" id="Phobius"/>
    </source>
</evidence>
<keyword evidence="1" id="KW-0472">Membrane</keyword>
<keyword evidence="3" id="KW-1185">Reference proteome</keyword>
<dbReference type="Pfam" id="PF07441">
    <property type="entry name" value="BofA"/>
    <property type="match status" value="1"/>
</dbReference>
<organism evidence="2 3">
    <name type="scientific">Thermoanaerobacter pseudethanolicus (strain ATCC 33223 / 39E)</name>
    <name type="common">Clostridium thermohydrosulfuricum</name>
    <dbReference type="NCBI Taxonomy" id="340099"/>
    <lineage>
        <taxon>Bacteria</taxon>
        <taxon>Bacillati</taxon>
        <taxon>Bacillota</taxon>
        <taxon>Clostridia</taxon>
        <taxon>Thermoanaerobacterales</taxon>
        <taxon>Thermoanaerobacteraceae</taxon>
        <taxon>Thermoanaerobacter</taxon>
    </lineage>
</organism>
<sequence>MVMEGTFSFIVAILILVFILWLLGKSLRLMLKFVLNALVGFVMLLFFNFFGVLFGVYLPVNIITSFITGVFGIVGIVILLILKYLFHAI</sequence>
<feature type="transmembrane region" description="Helical" evidence="1">
    <location>
        <begin position="63"/>
        <end position="86"/>
    </location>
</feature>